<evidence type="ECO:0000313" key="3">
    <source>
        <dbReference type="EMBL" id="KAK1612813.1"/>
    </source>
</evidence>
<dbReference type="InterPro" id="IPR046533">
    <property type="entry name" value="DUF6598"/>
</dbReference>
<reference evidence="3" key="1">
    <citation type="submission" date="2023-07" db="EMBL/GenBank/DDBJ databases">
        <title>A chromosome-level genome assembly of Lolium multiflorum.</title>
        <authorList>
            <person name="Chen Y."/>
            <person name="Copetti D."/>
            <person name="Kolliker R."/>
            <person name="Studer B."/>
        </authorList>
    </citation>
    <scope>NUCLEOTIDE SEQUENCE</scope>
    <source>
        <strain evidence="3">02402/16</strain>
        <tissue evidence="3">Leaf</tissue>
    </source>
</reference>
<dbReference type="AlphaFoldDB" id="A0AAD8VQ69"/>
<evidence type="ECO:0000313" key="4">
    <source>
        <dbReference type="Proteomes" id="UP001231189"/>
    </source>
</evidence>
<dbReference type="PANTHER" id="PTHR33065:SF95">
    <property type="entry name" value="OS07G0646300 PROTEIN"/>
    <property type="match status" value="1"/>
</dbReference>
<dbReference type="Pfam" id="PF20241">
    <property type="entry name" value="DUF6598"/>
    <property type="match status" value="1"/>
</dbReference>
<feature type="region of interest" description="Disordered" evidence="1">
    <location>
        <begin position="302"/>
        <end position="321"/>
    </location>
</feature>
<dbReference type="PANTHER" id="PTHR33065">
    <property type="entry name" value="OS07G0486400 PROTEIN"/>
    <property type="match status" value="1"/>
</dbReference>
<evidence type="ECO:0000259" key="2">
    <source>
        <dbReference type="Pfam" id="PF20241"/>
    </source>
</evidence>
<feature type="domain" description="DUF6598" evidence="2">
    <location>
        <begin position="26"/>
        <end position="159"/>
    </location>
</feature>
<sequence length="332" mass="35492">MRFSDPGPDCRFDDDGSCWRHYAIGMVQIFSVKVGSLPADAGSIELYGYIAARDQQDPFLNYVVNISRDDPIVVEEGSLVDMAGPKRGIQLMDNTLIEYDMRIKRGEQEQDDLQMLDGASILGFIGPWNYPFKLDTPGDYGTIDIILSPIRWAVEATVKRNQNYAFCPTKPNPNPLPPSPRAAALCRTGAPPAAARVPLPTPSLPSAAAEGAAEQSSRGVAAAGLLLVAAGLGDGGARSRALRWWCVATAAGGAATGGQMAVGWLGSIWSRMGLEGPELLYHVPARVASMVCGSARITWASGRRPRPWRRPPPSAGDGQQDMVDLGISCLAE</sequence>
<accession>A0AAD8VQ69</accession>
<proteinExistence type="predicted"/>
<organism evidence="3 4">
    <name type="scientific">Lolium multiflorum</name>
    <name type="common">Italian ryegrass</name>
    <name type="synonym">Lolium perenne subsp. multiflorum</name>
    <dbReference type="NCBI Taxonomy" id="4521"/>
    <lineage>
        <taxon>Eukaryota</taxon>
        <taxon>Viridiplantae</taxon>
        <taxon>Streptophyta</taxon>
        <taxon>Embryophyta</taxon>
        <taxon>Tracheophyta</taxon>
        <taxon>Spermatophyta</taxon>
        <taxon>Magnoliopsida</taxon>
        <taxon>Liliopsida</taxon>
        <taxon>Poales</taxon>
        <taxon>Poaceae</taxon>
        <taxon>BOP clade</taxon>
        <taxon>Pooideae</taxon>
        <taxon>Poodae</taxon>
        <taxon>Poeae</taxon>
        <taxon>Poeae Chloroplast Group 2 (Poeae type)</taxon>
        <taxon>Loliodinae</taxon>
        <taxon>Loliinae</taxon>
        <taxon>Lolium</taxon>
    </lineage>
</organism>
<dbReference type="EMBL" id="JAUUTY010000007">
    <property type="protein sequence ID" value="KAK1612813.1"/>
    <property type="molecule type" value="Genomic_DNA"/>
</dbReference>
<name>A0AAD8VQ69_LOLMU</name>
<comment type="caution">
    <text evidence="3">The sequence shown here is derived from an EMBL/GenBank/DDBJ whole genome shotgun (WGS) entry which is preliminary data.</text>
</comment>
<evidence type="ECO:0000256" key="1">
    <source>
        <dbReference type="SAM" id="MobiDB-lite"/>
    </source>
</evidence>
<dbReference type="Proteomes" id="UP001231189">
    <property type="component" value="Unassembled WGS sequence"/>
</dbReference>
<keyword evidence="4" id="KW-1185">Reference proteome</keyword>
<protein>
    <recommendedName>
        <fullName evidence="2">DUF6598 domain-containing protein</fullName>
    </recommendedName>
</protein>
<gene>
    <name evidence="3" type="ORF">QYE76_036486</name>
</gene>